<protein>
    <submittedName>
        <fullName evidence="1 2">Uncharacterized protein</fullName>
    </submittedName>
</protein>
<dbReference type="Gene3D" id="3.30.530.20">
    <property type="match status" value="1"/>
</dbReference>
<dbReference type="CDD" id="cd07821">
    <property type="entry name" value="PYR_PYL_RCAR_like"/>
    <property type="match status" value="1"/>
</dbReference>
<dbReference type="EnsemblPlants" id="Pp3c13_8100V3.1">
    <property type="protein sequence ID" value="Pp3c13_8100V3.1"/>
    <property type="gene ID" value="Pp3c13_8100"/>
</dbReference>
<dbReference type="Gramene" id="Pp3c13_8100V3.3">
    <property type="protein sequence ID" value="Pp3c13_8100V3.3"/>
    <property type="gene ID" value="Pp3c13_8100"/>
</dbReference>
<reference evidence="1 3" key="1">
    <citation type="journal article" date="2008" name="Science">
        <title>The Physcomitrella genome reveals evolutionary insights into the conquest of land by plants.</title>
        <authorList>
            <person name="Rensing S."/>
            <person name="Lang D."/>
            <person name="Zimmer A."/>
            <person name="Terry A."/>
            <person name="Salamov A."/>
            <person name="Shapiro H."/>
            <person name="Nishiyama T."/>
            <person name="Perroud P.-F."/>
            <person name="Lindquist E."/>
            <person name="Kamisugi Y."/>
            <person name="Tanahashi T."/>
            <person name="Sakakibara K."/>
            <person name="Fujita T."/>
            <person name="Oishi K."/>
            <person name="Shin-I T."/>
            <person name="Kuroki Y."/>
            <person name="Toyoda A."/>
            <person name="Suzuki Y."/>
            <person name="Hashimoto A."/>
            <person name="Yamaguchi K."/>
            <person name="Sugano A."/>
            <person name="Kohara Y."/>
            <person name="Fujiyama A."/>
            <person name="Anterola A."/>
            <person name="Aoki S."/>
            <person name="Ashton N."/>
            <person name="Barbazuk W.B."/>
            <person name="Barker E."/>
            <person name="Bennetzen J."/>
            <person name="Bezanilla M."/>
            <person name="Blankenship R."/>
            <person name="Cho S.H."/>
            <person name="Dutcher S."/>
            <person name="Estelle M."/>
            <person name="Fawcett J.A."/>
            <person name="Gundlach H."/>
            <person name="Hanada K."/>
            <person name="Heyl A."/>
            <person name="Hicks K.A."/>
            <person name="Hugh J."/>
            <person name="Lohr M."/>
            <person name="Mayer K."/>
            <person name="Melkozernov A."/>
            <person name="Murata T."/>
            <person name="Nelson D."/>
            <person name="Pils B."/>
            <person name="Prigge M."/>
            <person name="Reiss B."/>
            <person name="Renner T."/>
            <person name="Rombauts S."/>
            <person name="Rushton P."/>
            <person name="Sanderfoot A."/>
            <person name="Schween G."/>
            <person name="Shiu S.-H."/>
            <person name="Stueber K."/>
            <person name="Theodoulou F.L."/>
            <person name="Tu H."/>
            <person name="Van de Peer Y."/>
            <person name="Verrier P.J."/>
            <person name="Waters E."/>
            <person name="Wood A."/>
            <person name="Yang L."/>
            <person name="Cove D."/>
            <person name="Cuming A."/>
            <person name="Hasebe M."/>
            <person name="Lucas S."/>
            <person name="Mishler D.B."/>
            <person name="Reski R."/>
            <person name="Grigoriev I."/>
            <person name="Quatrano R.S."/>
            <person name="Boore J.L."/>
        </authorList>
    </citation>
    <scope>NUCLEOTIDE SEQUENCE [LARGE SCALE GENOMIC DNA]</scope>
    <source>
        <strain evidence="2 3">cv. Gransden 2004</strain>
    </source>
</reference>
<keyword evidence="3" id="KW-1185">Reference proteome</keyword>
<dbReference type="Pfam" id="PF10604">
    <property type="entry name" value="Polyketide_cyc2"/>
    <property type="match status" value="1"/>
</dbReference>
<dbReference type="EnsemblPlants" id="Pp3c13_8100V3.2">
    <property type="protein sequence ID" value="Pp3c13_8100V3.2"/>
    <property type="gene ID" value="Pp3c13_8100"/>
</dbReference>
<dbReference type="AlphaFoldDB" id="A0A2K1JL77"/>
<dbReference type="OrthoDB" id="1929286at2759"/>
<dbReference type="Proteomes" id="UP000006727">
    <property type="component" value="Chromosome 13"/>
</dbReference>
<dbReference type="GeneID" id="112290317"/>
<reference evidence="2" key="3">
    <citation type="submission" date="2020-12" db="UniProtKB">
        <authorList>
            <consortium name="EnsemblPlants"/>
        </authorList>
    </citation>
    <scope>IDENTIFICATION</scope>
</reference>
<dbReference type="OMA" id="DADQWAK"/>
<dbReference type="InterPro" id="IPR053249">
    <property type="entry name" value="LFS"/>
</dbReference>
<name>A0A2K1JL77_PHYPA</name>
<organism evidence="1">
    <name type="scientific">Physcomitrium patens</name>
    <name type="common">Spreading-leaved earth moss</name>
    <name type="synonym">Physcomitrella patens</name>
    <dbReference type="NCBI Taxonomy" id="3218"/>
    <lineage>
        <taxon>Eukaryota</taxon>
        <taxon>Viridiplantae</taxon>
        <taxon>Streptophyta</taxon>
        <taxon>Embryophyta</taxon>
        <taxon>Bryophyta</taxon>
        <taxon>Bryophytina</taxon>
        <taxon>Bryopsida</taxon>
        <taxon>Funariidae</taxon>
        <taxon>Funariales</taxon>
        <taxon>Funariaceae</taxon>
        <taxon>Physcomitrium</taxon>
    </lineage>
</organism>
<dbReference type="EnsemblPlants" id="Pp3c13_8100V3.3">
    <property type="protein sequence ID" value="Pp3c13_8100V3.3"/>
    <property type="gene ID" value="Pp3c13_8100"/>
</dbReference>
<dbReference type="PaxDb" id="3218-PP1S52_139V6.1"/>
<dbReference type="Gramene" id="Pp3c13_8100V3.2">
    <property type="protein sequence ID" value="Pp3c13_8100V3.2"/>
    <property type="gene ID" value="Pp3c13_8100"/>
</dbReference>
<dbReference type="SUPFAM" id="SSF55961">
    <property type="entry name" value="Bet v1-like"/>
    <property type="match status" value="1"/>
</dbReference>
<dbReference type="RefSeq" id="XP_024392236.1">
    <property type="nucleotide sequence ID" value="XM_024536468.2"/>
</dbReference>
<evidence type="ECO:0000313" key="1">
    <source>
        <dbReference type="EMBL" id="PNR42281.1"/>
    </source>
</evidence>
<gene>
    <name evidence="2" type="primary">LOC112290317</name>
    <name evidence="1" type="ORF">PHYPA_017110</name>
</gene>
<reference evidence="1 3" key="2">
    <citation type="journal article" date="2018" name="Plant J.">
        <title>The Physcomitrella patens chromosome-scale assembly reveals moss genome structure and evolution.</title>
        <authorList>
            <person name="Lang D."/>
            <person name="Ullrich K.K."/>
            <person name="Murat F."/>
            <person name="Fuchs J."/>
            <person name="Jenkins J."/>
            <person name="Haas F.B."/>
            <person name="Piednoel M."/>
            <person name="Gundlach H."/>
            <person name="Van Bel M."/>
            <person name="Meyberg R."/>
            <person name="Vives C."/>
            <person name="Morata J."/>
            <person name="Symeonidi A."/>
            <person name="Hiss M."/>
            <person name="Muchero W."/>
            <person name="Kamisugi Y."/>
            <person name="Saleh O."/>
            <person name="Blanc G."/>
            <person name="Decker E.L."/>
            <person name="van Gessel N."/>
            <person name="Grimwood J."/>
            <person name="Hayes R.D."/>
            <person name="Graham S.W."/>
            <person name="Gunter L.E."/>
            <person name="McDaniel S.F."/>
            <person name="Hoernstein S.N.W."/>
            <person name="Larsson A."/>
            <person name="Li F.W."/>
            <person name="Perroud P.F."/>
            <person name="Phillips J."/>
            <person name="Ranjan P."/>
            <person name="Rokshar D.S."/>
            <person name="Rothfels C.J."/>
            <person name="Schneider L."/>
            <person name="Shu S."/>
            <person name="Stevenson D.W."/>
            <person name="Thummler F."/>
            <person name="Tillich M."/>
            <person name="Villarreal Aguilar J.C."/>
            <person name="Widiez T."/>
            <person name="Wong G.K."/>
            <person name="Wymore A."/>
            <person name="Zhang Y."/>
            <person name="Zimmer A.D."/>
            <person name="Quatrano R.S."/>
            <person name="Mayer K.F.X."/>
            <person name="Goodstein D."/>
            <person name="Casacuberta J.M."/>
            <person name="Vandepoele K."/>
            <person name="Reski R."/>
            <person name="Cuming A.C."/>
            <person name="Tuskan G.A."/>
            <person name="Maumus F."/>
            <person name="Salse J."/>
            <person name="Schmutz J."/>
            <person name="Rensing S.A."/>
        </authorList>
    </citation>
    <scope>NUCLEOTIDE SEQUENCE [LARGE SCALE GENOMIC DNA]</scope>
    <source>
        <strain evidence="2 3">cv. Gransden 2004</strain>
    </source>
</reference>
<evidence type="ECO:0000313" key="2">
    <source>
        <dbReference type="EnsemblPlants" id="Pp3c13_8100V3.1"/>
    </source>
</evidence>
<dbReference type="KEGG" id="ppp:112290317"/>
<proteinExistence type="predicted"/>
<sequence>MAESDVPWNGVVKKTVSSPLDKVWDVESEFLDFPNLLTLEPVERENRVLGCTKKVTDLPGRMGTDADQWAKQKLVVINPSEHVFSYESLENNTGVDLGYYSAFQAKQEEDGKTLVRWAFRFSPSQAGCDRFVPFVVTGTNLYGQELEKLAATASPASVLVF</sequence>
<evidence type="ECO:0000313" key="3">
    <source>
        <dbReference type="Proteomes" id="UP000006727"/>
    </source>
</evidence>
<dbReference type="PANTHER" id="PTHR33789:SF5">
    <property type="entry name" value="BET V I_MAJOR LATEX PROTEIN DOMAIN-CONTAINING PROTEIN"/>
    <property type="match status" value="1"/>
</dbReference>
<dbReference type="InterPro" id="IPR023393">
    <property type="entry name" value="START-like_dom_sf"/>
</dbReference>
<accession>A0A2K1JL77</accession>
<dbReference type="PANTHER" id="PTHR33789">
    <property type="entry name" value="LACHRYMATORY-FACTOR SYNTHASE"/>
    <property type="match status" value="1"/>
</dbReference>
<dbReference type="EMBL" id="ABEU02000013">
    <property type="protein sequence ID" value="PNR42281.1"/>
    <property type="molecule type" value="Genomic_DNA"/>
</dbReference>
<dbReference type="InterPro" id="IPR019587">
    <property type="entry name" value="Polyketide_cyclase/dehydratase"/>
</dbReference>
<dbReference type="Gramene" id="Pp3c13_8100V3.1">
    <property type="protein sequence ID" value="Pp3c13_8100V3.1"/>
    <property type="gene ID" value="Pp3c13_8100"/>
</dbReference>
<dbReference type="RefSeq" id="XP_024392237.1">
    <property type="nucleotide sequence ID" value="XM_024536469.2"/>
</dbReference>